<keyword evidence="5" id="KW-0812">Transmembrane</keyword>
<feature type="region of interest" description="Disordered" evidence="4">
    <location>
        <begin position="233"/>
        <end position="263"/>
    </location>
</feature>
<feature type="domain" description="Methyl-accepting transducer" evidence="6">
    <location>
        <begin position="204"/>
        <end position="461"/>
    </location>
</feature>
<evidence type="ECO:0000313" key="8">
    <source>
        <dbReference type="Proteomes" id="UP000198418"/>
    </source>
</evidence>
<feature type="compositionally biased region" description="Low complexity" evidence="4">
    <location>
        <begin position="243"/>
        <end position="263"/>
    </location>
</feature>
<accession>A0A212QBX1</accession>
<feature type="compositionally biased region" description="Polar residues" evidence="4">
    <location>
        <begin position="233"/>
        <end position="242"/>
    </location>
</feature>
<protein>
    <submittedName>
        <fullName evidence="7">Methyl-accepting chemotaxis protein</fullName>
    </submittedName>
</protein>
<dbReference type="SMART" id="SM00283">
    <property type="entry name" value="MA"/>
    <property type="match status" value="1"/>
</dbReference>
<feature type="transmembrane region" description="Helical" evidence="5">
    <location>
        <begin position="114"/>
        <end position="133"/>
    </location>
</feature>
<dbReference type="Pfam" id="PF00015">
    <property type="entry name" value="MCPsignal"/>
    <property type="match status" value="1"/>
</dbReference>
<dbReference type="OrthoDB" id="354287at2"/>
<dbReference type="PANTHER" id="PTHR32089">
    <property type="entry name" value="METHYL-ACCEPTING CHEMOTAXIS PROTEIN MCPB"/>
    <property type="match status" value="1"/>
</dbReference>
<dbReference type="GO" id="GO:0016020">
    <property type="term" value="C:membrane"/>
    <property type="evidence" value="ECO:0007669"/>
    <property type="project" value="InterPro"/>
</dbReference>
<dbReference type="Gene3D" id="1.10.287.950">
    <property type="entry name" value="Methyl-accepting chemotaxis protein"/>
    <property type="match status" value="1"/>
</dbReference>
<feature type="region of interest" description="Disordered" evidence="4">
    <location>
        <begin position="179"/>
        <end position="209"/>
    </location>
</feature>
<keyword evidence="3" id="KW-0175">Coiled coil</keyword>
<dbReference type="EMBL" id="FYDG01000001">
    <property type="protein sequence ID" value="SNB56734.1"/>
    <property type="molecule type" value="Genomic_DNA"/>
</dbReference>
<reference evidence="8" key="1">
    <citation type="submission" date="2017-06" db="EMBL/GenBank/DDBJ databases">
        <authorList>
            <person name="Varghese N."/>
            <person name="Submissions S."/>
        </authorList>
    </citation>
    <scope>NUCLEOTIDE SEQUENCE [LARGE SCALE GENOMIC DNA]</scope>
    <source>
        <strain evidence="8">DSM 137</strain>
    </source>
</reference>
<gene>
    <name evidence="7" type="ORF">SAMN06265338_101521</name>
</gene>
<evidence type="ECO:0000256" key="2">
    <source>
        <dbReference type="PROSITE-ProRule" id="PRU00284"/>
    </source>
</evidence>
<evidence type="ECO:0000256" key="3">
    <source>
        <dbReference type="SAM" id="Coils"/>
    </source>
</evidence>
<keyword evidence="5" id="KW-1133">Transmembrane helix</keyword>
<organism evidence="7 8">
    <name type="scientific">Rhodoblastus acidophilus</name>
    <name type="common">Rhodopseudomonas acidophila</name>
    <dbReference type="NCBI Taxonomy" id="1074"/>
    <lineage>
        <taxon>Bacteria</taxon>
        <taxon>Pseudomonadati</taxon>
        <taxon>Pseudomonadota</taxon>
        <taxon>Alphaproteobacteria</taxon>
        <taxon>Hyphomicrobiales</taxon>
        <taxon>Rhodoblastaceae</taxon>
        <taxon>Rhodoblastus</taxon>
    </lineage>
</organism>
<feature type="transmembrane region" description="Helical" evidence="5">
    <location>
        <begin position="63"/>
        <end position="82"/>
    </location>
</feature>
<dbReference type="GO" id="GO:0007165">
    <property type="term" value="P:signal transduction"/>
    <property type="evidence" value="ECO:0007669"/>
    <property type="project" value="UniProtKB-KW"/>
</dbReference>
<evidence type="ECO:0000256" key="1">
    <source>
        <dbReference type="ARBA" id="ARBA00023224"/>
    </source>
</evidence>
<keyword evidence="8" id="KW-1185">Reference proteome</keyword>
<evidence type="ECO:0000256" key="5">
    <source>
        <dbReference type="SAM" id="Phobius"/>
    </source>
</evidence>
<dbReference type="Proteomes" id="UP000198418">
    <property type="component" value="Unassembled WGS sequence"/>
</dbReference>
<dbReference type="RefSeq" id="WP_088518982.1">
    <property type="nucleotide sequence ID" value="NZ_FYDG01000001.1"/>
</dbReference>
<evidence type="ECO:0000259" key="6">
    <source>
        <dbReference type="PROSITE" id="PS50111"/>
    </source>
</evidence>
<keyword evidence="1 2" id="KW-0807">Transducer</keyword>
<feature type="compositionally biased region" description="Basic and acidic residues" evidence="4">
    <location>
        <begin position="179"/>
        <end position="208"/>
    </location>
</feature>
<feature type="transmembrane region" description="Helical" evidence="5">
    <location>
        <begin position="12"/>
        <end position="31"/>
    </location>
</feature>
<evidence type="ECO:0000256" key="4">
    <source>
        <dbReference type="SAM" id="MobiDB-lite"/>
    </source>
</evidence>
<feature type="transmembrane region" description="Helical" evidence="5">
    <location>
        <begin position="145"/>
        <end position="164"/>
    </location>
</feature>
<dbReference type="AlphaFoldDB" id="A0A212QBX1"/>
<proteinExistence type="predicted"/>
<dbReference type="SUPFAM" id="SSF58104">
    <property type="entry name" value="Methyl-accepting chemotaxis protein (MCP) signaling domain"/>
    <property type="match status" value="1"/>
</dbReference>
<sequence length="484" mass="50327">MNNIDRLRHGLAPAIVGVIALLAALVAIVGLTRLDGGWLLALAAVAVAGGAGAMALADRIGPATRIVTSAALAVEVAMLVYATSGHAFQIDMHMMFFAALALTAGWVDERAMIANATVVALHHVILNFALPWAAFPETGSDLPRVLIHAVILVAQTVALCWLAGRLRAAFADADALRTRAEDEGRSAEDRAAAEGRRAEGESRRRGELQRSVAAFQSEVGRLIEGLRAQSRQMTQTSQSLTSVAASASRDAEQAAESSSQSSGAVGAVAAASEQLSHSVAEIQSQIGGMKSIIDKVNGAAANAQGDVEKLTDQANRISEVVAIIQSIAGQTNLLALNATIEAARAGEMGKGFAVVANEVKVLADQTGKATEDIAQRIAAINASTRSTVGAMEDIARRIDEASQCAGGIVTSIEQQRVATNEIAANISHVASATRHVSDLSRRASEQTRSADHSTRSVVETAVQAEKATDGLARSVDSFLRQLAG</sequence>
<feature type="coiled-coil region" evidence="3">
    <location>
        <begin position="293"/>
        <end position="320"/>
    </location>
</feature>
<evidence type="ECO:0000313" key="7">
    <source>
        <dbReference type="EMBL" id="SNB56734.1"/>
    </source>
</evidence>
<dbReference type="InterPro" id="IPR004089">
    <property type="entry name" value="MCPsignal_dom"/>
</dbReference>
<feature type="transmembrane region" description="Helical" evidence="5">
    <location>
        <begin position="37"/>
        <end position="56"/>
    </location>
</feature>
<dbReference type="PANTHER" id="PTHR32089:SF112">
    <property type="entry name" value="LYSOZYME-LIKE PROTEIN-RELATED"/>
    <property type="match status" value="1"/>
</dbReference>
<dbReference type="PROSITE" id="PS50111">
    <property type="entry name" value="CHEMOTAXIS_TRANSDUC_2"/>
    <property type="match status" value="1"/>
</dbReference>
<name>A0A212QBX1_RHOAC</name>
<keyword evidence="5" id="KW-0472">Membrane</keyword>